<reference evidence="9" key="1">
    <citation type="submission" date="2015-11" db="EMBL/GenBank/DDBJ databases">
        <title>De novo transcriptome assembly of four potential Pierce s Disease insect vectors from Arizona vineyards.</title>
        <authorList>
            <person name="Tassone E.E."/>
        </authorList>
    </citation>
    <scope>NUCLEOTIDE SEQUENCE</scope>
</reference>
<dbReference type="Pfam" id="PF01926">
    <property type="entry name" value="MMR_HSR1"/>
    <property type="match status" value="1"/>
</dbReference>
<evidence type="ECO:0000256" key="1">
    <source>
        <dbReference type="ARBA" id="ARBA00004173"/>
    </source>
</evidence>
<evidence type="ECO:0000256" key="3">
    <source>
        <dbReference type="ARBA" id="ARBA00022694"/>
    </source>
</evidence>
<dbReference type="InterPro" id="IPR031168">
    <property type="entry name" value="G_TrmE"/>
</dbReference>
<keyword evidence="4" id="KW-0547">Nucleotide-binding</keyword>
<dbReference type="Gene3D" id="3.30.1360.120">
    <property type="entry name" value="Probable tRNA modification gtpase trme, domain 1"/>
    <property type="match status" value="1"/>
</dbReference>
<keyword evidence="3" id="KW-0819">tRNA processing</keyword>
<dbReference type="Gene3D" id="1.20.120.430">
    <property type="entry name" value="tRNA modification GTPase MnmE domain 2"/>
    <property type="match status" value="1"/>
</dbReference>
<evidence type="ECO:0000256" key="2">
    <source>
        <dbReference type="ARBA" id="ARBA00011043"/>
    </source>
</evidence>
<dbReference type="InterPro" id="IPR027417">
    <property type="entry name" value="P-loop_NTPase"/>
</dbReference>
<dbReference type="GO" id="GO:0030488">
    <property type="term" value="P:tRNA methylation"/>
    <property type="evidence" value="ECO:0007669"/>
    <property type="project" value="TreeGrafter"/>
</dbReference>
<dbReference type="GO" id="GO:0005525">
    <property type="term" value="F:GTP binding"/>
    <property type="evidence" value="ECO:0007669"/>
    <property type="project" value="UniProtKB-KW"/>
</dbReference>
<evidence type="ECO:0000313" key="9">
    <source>
        <dbReference type="EMBL" id="JAT19965.1"/>
    </source>
</evidence>
<dbReference type="InterPro" id="IPR025867">
    <property type="entry name" value="MnmE_helical"/>
</dbReference>
<dbReference type="FunFam" id="3.30.1360.120:FF:000007">
    <property type="entry name" value="tRNA modification GTPase GTPBP3, mitochondrial"/>
    <property type="match status" value="1"/>
</dbReference>
<comment type="subcellular location">
    <subcellularLocation>
        <location evidence="1">Mitochondrion</location>
    </subcellularLocation>
</comment>
<comment type="similarity">
    <text evidence="2">Belongs to the TRAFAC class TrmE-Era-EngA-EngB-Septin-like GTPase superfamily. TrmE GTPase family.</text>
</comment>
<evidence type="ECO:0000259" key="8">
    <source>
        <dbReference type="Pfam" id="PF12631"/>
    </source>
</evidence>
<dbReference type="EMBL" id="GEBQ01020012">
    <property type="protein sequence ID" value="JAT19965.1"/>
    <property type="molecule type" value="Transcribed_RNA"/>
</dbReference>
<keyword evidence="5" id="KW-0342">GTP-binding</keyword>
<dbReference type="InterPro" id="IPR027368">
    <property type="entry name" value="MnmE_dom2"/>
</dbReference>
<evidence type="ECO:0008006" key="10">
    <source>
        <dbReference type="Google" id="ProtNLM"/>
    </source>
</evidence>
<dbReference type="Gene3D" id="3.40.50.300">
    <property type="entry name" value="P-loop containing nucleotide triphosphate hydrolases"/>
    <property type="match status" value="1"/>
</dbReference>
<dbReference type="PANTHER" id="PTHR42714:SF2">
    <property type="entry name" value="TRNA MODIFICATION GTPASE GTPBP3, MITOCHONDRIAL"/>
    <property type="match status" value="1"/>
</dbReference>
<dbReference type="AlphaFoldDB" id="A0A1B6L8K0"/>
<dbReference type="InterPro" id="IPR005225">
    <property type="entry name" value="Small_GTP-bd"/>
</dbReference>
<feature type="non-terminal residue" evidence="9">
    <location>
        <position position="518"/>
    </location>
</feature>
<sequence length="518" mass="56995">MVMGFRSTLRLSNITRTLCSLHLMKYYIRASSSSTIFAVSSGQGKCGVAVIRISGPESSSVLTKVAGLEKVPEPRKALLRRLRHPELDEVLDQALVLWFPGPNSFTGEDSCELQVHGGAAVVSAVLGALASLPGLRPALPGEFTKRAFYSNKLDLTGVEGLADLIHAETEMQRKQALHQLEGALSRRYDRWREQLKRCIAHVEAYIDFSEDQNIEEDILETTNQELRSLMQDMQKHLQDGRRGERTRDGVTTVIVGAPNVGKSSLLNALCDRPAAIVSSQPGTTRDVISTTLDIAGFPVVLSDTAGLRGHTSDLIEKEGILRAHQTVSCADLMILVIDATHYQAWIDVSSAEQSFGKFLQEYIAELKLEQAVSQCGNVQRIFDAHAKTSDLDSMCLIVLNKLDLIEDKRFINKVCEEFSDCVIAISCNKSELLEPLLGRLKSCLETLCGNPTRENASLSQARHRYHLTASVAALGRYLEMSGSEREIDLAADQLRQALNALGHVTGHVSTEQILDVIF</sequence>
<dbReference type="NCBIfam" id="TIGR00231">
    <property type="entry name" value="small_GTP"/>
    <property type="match status" value="1"/>
</dbReference>
<dbReference type="SUPFAM" id="SSF52540">
    <property type="entry name" value="P-loop containing nucleoside triphosphate hydrolases"/>
    <property type="match status" value="1"/>
</dbReference>
<name>A0A1B6L8K0_9HEMI</name>
<feature type="domain" description="G" evidence="6">
    <location>
        <begin position="252"/>
        <end position="343"/>
    </location>
</feature>
<evidence type="ECO:0000256" key="5">
    <source>
        <dbReference type="ARBA" id="ARBA00023134"/>
    </source>
</evidence>
<dbReference type="InterPro" id="IPR004520">
    <property type="entry name" value="GTPase_MnmE"/>
</dbReference>
<feature type="domain" description="MnmE helical" evidence="8">
    <location>
        <begin position="155"/>
        <end position="518"/>
    </location>
</feature>
<dbReference type="CDD" id="cd14858">
    <property type="entry name" value="TrmE_N"/>
    <property type="match status" value="1"/>
</dbReference>
<dbReference type="GO" id="GO:0005739">
    <property type="term" value="C:mitochondrion"/>
    <property type="evidence" value="ECO:0007669"/>
    <property type="project" value="UniProtKB-SubCell"/>
</dbReference>
<dbReference type="Pfam" id="PF12631">
    <property type="entry name" value="MnmE_helical"/>
    <property type="match status" value="1"/>
</dbReference>
<dbReference type="Pfam" id="PF10396">
    <property type="entry name" value="TrmE_N"/>
    <property type="match status" value="1"/>
</dbReference>
<accession>A0A1B6L8K0</accession>
<feature type="domain" description="GTP-binding protein TrmE N-terminal" evidence="7">
    <location>
        <begin position="35"/>
        <end position="152"/>
    </location>
</feature>
<evidence type="ECO:0000256" key="4">
    <source>
        <dbReference type="ARBA" id="ARBA00022741"/>
    </source>
</evidence>
<protein>
    <recommendedName>
        <fullName evidence="10">TrmE-type G domain-containing protein</fullName>
    </recommendedName>
</protein>
<dbReference type="InterPro" id="IPR006073">
    <property type="entry name" value="GTP-bd"/>
</dbReference>
<dbReference type="InterPro" id="IPR027266">
    <property type="entry name" value="TrmE/GcvT-like"/>
</dbReference>
<organism evidence="9">
    <name type="scientific">Graphocephala atropunctata</name>
    <dbReference type="NCBI Taxonomy" id="36148"/>
    <lineage>
        <taxon>Eukaryota</taxon>
        <taxon>Metazoa</taxon>
        <taxon>Ecdysozoa</taxon>
        <taxon>Arthropoda</taxon>
        <taxon>Hexapoda</taxon>
        <taxon>Insecta</taxon>
        <taxon>Pterygota</taxon>
        <taxon>Neoptera</taxon>
        <taxon>Paraneoptera</taxon>
        <taxon>Hemiptera</taxon>
        <taxon>Auchenorrhyncha</taxon>
        <taxon>Membracoidea</taxon>
        <taxon>Cicadellidae</taxon>
        <taxon>Cicadellinae</taxon>
        <taxon>Cicadellini</taxon>
        <taxon>Graphocephala</taxon>
    </lineage>
</organism>
<dbReference type="GO" id="GO:0003924">
    <property type="term" value="F:GTPase activity"/>
    <property type="evidence" value="ECO:0007669"/>
    <property type="project" value="InterPro"/>
</dbReference>
<evidence type="ECO:0000259" key="6">
    <source>
        <dbReference type="Pfam" id="PF01926"/>
    </source>
</evidence>
<dbReference type="CDD" id="cd04164">
    <property type="entry name" value="trmE"/>
    <property type="match status" value="1"/>
</dbReference>
<evidence type="ECO:0000259" key="7">
    <source>
        <dbReference type="Pfam" id="PF10396"/>
    </source>
</evidence>
<proteinExistence type="inferred from homology"/>
<dbReference type="NCBIfam" id="NF003661">
    <property type="entry name" value="PRK05291.1-3"/>
    <property type="match status" value="1"/>
</dbReference>
<gene>
    <name evidence="9" type="ORF">g.8701</name>
</gene>
<dbReference type="PANTHER" id="PTHR42714">
    <property type="entry name" value="TRNA MODIFICATION GTPASE GTPBP3"/>
    <property type="match status" value="1"/>
</dbReference>
<dbReference type="InterPro" id="IPR018948">
    <property type="entry name" value="GTP-bd_TrmE_N"/>
</dbReference>
<dbReference type="GO" id="GO:0002098">
    <property type="term" value="P:tRNA wobble uridine modification"/>
    <property type="evidence" value="ECO:0007669"/>
    <property type="project" value="TreeGrafter"/>
</dbReference>
<dbReference type="HAMAP" id="MF_00379">
    <property type="entry name" value="GTPase_MnmE"/>
    <property type="match status" value="1"/>
</dbReference>